<organism evidence="1 2">
    <name type="scientific">Candidatus Roizmanbacteria bacterium CG_4_9_14_0_2_um_filter_39_13</name>
    <dbReference type="NCBI Taxonomy" id="1974839"/>
    <lineage>
        <taxon>Bacteria</taxon>
        <taxon>Candidatus Roizmaniibacteriota</taxon>
    </lineage>
</organism>
<proteinExistence type="predicted"/>
<dbReference type="InterPro" id="IPR029058">
    <property type="entry name" value="AB_hydrolase_fold"/>
</dbReference>
<evidence type="ECO:0000313" key="1">
    <source>
        <dbReference type="EMBL" id="PJC33749.1"/>
    </source>
</evidence>
<protein>
    <recommendedName>
        <fullName evidence="3">Alpha/beta hydrolase</fullName>
    </recommendedName>
</protein>
<sequence>MNIPTQLVHFLSTDNLELPGLLYKPQTPSKKIALYLHGCGSASIFYSKKTEIFAQELISKNIAFFPFNNRGAHYIKKLKKIL</sequence>
<dbReference type="SUPFAM" id="SSF53474">
    <property type="entry name" value="alpha/beta-Hydrolases"/>
    <property type="match status" value="1"/>
</dbReference>
<dbReference type="Proteomes" id="UP000231383">
    <property type="component" value="Unassembled WGS sequence"/>
</dbReference>
<accession>A0A2M8F388</accession>
<reference evidence="2" key="1">
    <citation type="submission" date="2017-09" db="EMBL/GenBank/DDBJ databases">
        <title>Depth-based differentiation of microbial function through sediment-hosted aquifers and enrichment of novel symbionts in the deep terrestrial subsurface.</title>
        <authorList>
            <person name="Probst A.J."/>
            <person name="Ladd B."/>
            <person name="Jarett J.K."/>
            <person name="Geller-Mcgrath D.E."/>
            <person name="Sieber C.M.K."/>
            <person name="Emerson J.B."/>
            <person name="Anantharaman K."/>
            <person name="Thomas B.C."/>
            <person name="Malmstrom R."/>
            <person name="Stieglmeier M."/>
            <person name="Klingl A."/>
            <person name="Woyke T."/>
            <person name="Ryan C.M."/>
            <person name="Banfield J.F."/>
        </authorList>
    </citation>
    <scope>NUCLEOTIDE SEQUENCE [LARGE SCALE GENOMIC DNA]</scope>
</reference>
<dbReference type="Gene3D" id="3.40.50.1820">
    <property type="entry name" value="alpha/beta hydrolase"/>
    <property type="match status" value="1"/>
</dbReference>
<evidence type="ECO:0000313" key="2">
    <source>
        <dbReference type="Proteomes" id="UP000231383"/>
    </source>
</evidence>
<dbReference type="EMBL" id="PFSC01000029">
    <property type="protein sequence ID" value="PJC33749.1"/>
    <property type="molecule type" value="Genomic_DNA"/>
</dbReference>
<gene>
    <name evidence="1" type="ORF">CO051_01065</name>
</gene>
<name>A0A2M8F388_9BACT</name>
<comment type="caution">
    <text evidence="1">The sequence shown here is derived from an EMBL/GenBank/DDBJ whole genome shotgun (WGS) entry which is preliminary data.</text>
</comment>
<feature type="non-terminal residue" evidence="1">
    <location>
        <position position="82"/>
    </location>
</feature>
<dbReference type="AlphaFoldDB" id="A0A2M8F388"/>
<evidence type="ECO:0008006" key="3">
    <source>
        <dbReference type="Google" id="ProtNLM"/>
    </source>
</evidence>